<sequence length="86" mass="9658">MTPRQQAVINFIYSYSKMHGYPPTIREIGDGTGLASSGVTHGHLQRLEKKGYLKREADKPRALTLTKLGIAFVTEYEADRGTFTDR</sequence>
<name>A0ABW3S4K6_9BACL</name>
<dbReference type="Gene3D" id="1.10.10.10">
    <property type="entry name" value="Winged helix-like DNA-binding domain superfamily/Winged helix DNA-binding domain"/>
    <property type="match status" value="1"/>
</dbReference>
<dbReference type="PANTHER" id="PTHR33516">
    <property type="entry name" value="LEXA REPRESSOR"/>
    <property type="match status" value="1"/>
</dbReference>
<dbReference type="SUPFAM" id="SSF46785">
    <property type="entry name" value="Winged helix' DNA-binding domain"/>
    <property type="match status" value="1"/>
</dbReference>
<organism evidence="2 3">
    <name type="scientific">Paenibacillus puldeungensis</name>
    <dbReference type="NCBI Taxonomy" id="696536"/>
    <lineage>
        <taxon>Bacteria</taxon>
        <taxon>Bacillati</taxon>
        <taxon>Bacillota</taxon>
        <taxon>Bacilli</taxon>
        <taxon>Bacillales</taxon>
        <taxon>Paenibacillaceae</taxon>
        <taxon>Paenibacillus</taxon>
    </lineage>
</organism>
<feature type="domain" description="LexA repressor DNA-binding" evidence="1">
    <location>
        <begin position="1"/>
        <end position="62"/>
    </location>
</feature>
<accession>A0ABW3S4K6</accession>
<dbReference type="InterPro" id="IPR036388">
    <property type="entry name" value="WH-like_DNA-bd_sf"/>
</dbReference>
<evidence type="ECO:0000259" key="1">
    <source>
        <dbReference type="Pfam" id="PF01726"/>
    </source>
</evidence>
<dbReference type="InterPro" id="IPR050077">
    <property type="entry name" value="LexA_repressor"/>
</dbReference>
<keyword evidence="3" id="KW-1185">Reference proteome</keyword>
<dbReference type="PANTHER" id="PTHR33516:SF2">
    <property type="entry name" value="LEXA REPRESSOR-RELATED"/>
    <property type="match status" value="1"/>
</dbReference>
<evidence type="ECO:0000313" key="3">
    <source>
        <dbReference type="Proteomes" id="UP001597262"/>
    </source>
</evidence>
<dbReference type="EMBL" id="JBHTLM010000037">
    <property type="protein sequence ID" value="MFD1179649.1"/>
    <property type="molecule type" value="Genomic_DNA"/>
</dbReference>
<dbReference type="Pfam" id="PF01726">
    <property type="entry name" value="LexA_DNA_bind"/>
    <property type="match status" value="1"/>
</dbReference>
<gene>
    <name evidence="2" type="ORF">ACFQ3W_25580</name>
</gene>
<proteinExistence type="predicted"/>
<protein>
    <submittedName>
        <fullName evidence="2">LexA family protein</fullName>
    </submittedName>
</protein>
<dbReference type="InterPro" id="IPR036390">
    <property type="entry name" value="WH_DNA-bd_sf"/>
</dbReference>
<dbReference type="InterPro" id="IPR006199">
    <property type="entry name" value="LexA_DNA-bd_dom"/>
</dbReference>
<reference evidence="3" key="1">
    <citation type="journal article" date="2019" name="Int. J. Syst. Evol. Microbiol.">
        <title>The Global Catalogue of Microorganisms (GCM) 10K type strain sequencing project: providing services to taxonomists for standard genome sequencing and annotation.</title>
        <authorList>
            <consortium name="The Broad Institute Genomics Platform"/>
            <consortium name="The Broad Institute Genome Sequencing Center for Infectious Disease"/>
            <person name="Wu L."/>
            <person name="Ma J."/>
        </authorList>
    </citation>
    <scope>NUCLEOTIDE SEQUENCE [LARGE SCALE GENOMIC DNA]</scope>
    <source>
        <strain evidence="3">CCUG 59189</strain>
    </source>
</reference>
<dbReference type="Proteomes" id="UP001597262">
    <property type="component" value="Unassembled WGS sequence"/>
</dbReference>
<evidence type="ECO:0000313" key="2">
    <source>
        <dbReference type="EMBL" id="MFD1179649.1"/>
    </source>
</evidence>
<dbReference type="RefSeq" id="WP_379322071.1">
    <property type="nucleotide sequence ID" value="NZ_JBHTLM010000037.1"/>
</dbReference>
<comment type="caution">
    <text evidence="2">The sequence shown here is derived from an EMBL/GenBank/DDBJ whole genome shotgun (WGS) entry which is preliminary data.</text>
</comment>